<keyword evidence="2" id="KW-0732">Signal</keyword>
<dbReference type="Gene3D" id="2.60.120.260">
    <property type="entry name" value="Galactose-binding domain-like"/>
    <property type="match status" value="1"/>
</dbReference>
<dbReference type="EMBL" id="JAWCUI010000024">
    <property type="protein sequence ID" value="KAL1896051.1"/>
    <property type="molecule type" value="Genomic_DNA"/>
</dbReference>
<keyword evidence="4" id="KW-1185">Reference proteome</keyword>
<proteinExistence type="predicted"/>
<feature type="compositionally biased region" description="Low complexity" evidence="1">
    <location>
        <begin position="27"/>
        <end position="47"/>
    </location>
</feature>
<evidence type="ECO:0000256" key="2">
    <source>
        <dbReference type="SAM" id="SignalP"/>
    </source>
</evidence>
<evidence type="ECO:0000313" key="3">
    <source>
        <dbReference type="EMBL" id="KAL1896051.1"/>
    </source>
</evidence>
<evidence type="ECO:0008006" key="5">
    <source>
        <dbReference type="Google" id="ProtNLM"/>
    </source>
</evidence>
<dbReference type="Proteomes" id="UP001583186">
    <property type="component" value="Unassembled WGS sequence"/>
</dbReference>
<evidence type="ECO:0000313" key="4">
    <source>
        <dbReference type="Proteomes" id="UP001583186"/>
    </source>
</evidence>
<feature type="signal peptide" evidence="2">
    <location>
        <begin position="1"/>
        <end position="22"/>
    </location>
</feature>
<comment type="caution">
    <text evidence="3">The sequence shown here is derived from an EMBL/GenBank/DDBJ whole genome shotgun (WGS) entry which is preliminary data.</text>
</comment>
<gene>
    <name evidence="3" type="ORF">Sste5346_004790</name>
</gene>
<dbReference type="SUPFAM" id="SSF49785">
    <property type="entry name" value="Galactose-binding domain-like"/>
    <property type="match status" value="1"/>
</dbReference>
<feature type="region of interest" description="Disordered" evidence="1">
    <location>
        <begin position="27"/>
        <end position="50"/>
    </location>
</feature>
<sequence>MKLTQLASLLGLALTFSAPVAAANCRPSKPSSVSSTPSSSSSASPSPSCNPNNLVVNGDFSAGSLAGWTSSTNVGYLSGPGYYATEAEFDVDADGTGSLSQSSLVTVVGTTYTLSFSYFAPEFDSSNSYFSVHVNGPPPLLSVVQATPQSYTGTFVATSTSTTVGFTVVAGSEAVLQVSNVQVYQVCEGEE</sequence>
<dbReference type="InterPro" id="IPR008979">
    <property type="entry name" value="Galactose-bd-like_sf"/>
</dbReference>
<reference evidence="3 4" key="1">
    <citation type="journal article" date="2024" name="IMA Fungus">
        <title>IMA Genome - F19 : A genome assembly and annotation guide to empower mycologists, including annotated draft genome sequences of Ceratocystis pirilliformis, Diaporthe australafricana, Fusarium ophioides, Paecilomyces lecythidis, and Sporothrix stenoceras.</title>
        <authorList>
            <person name="Aylward J."/>
            <person name="Wilson A.M."/>
            <person name="Visagie C.M."/>
            <person name="Spraker J."/>
            <person name="Barnes I."/>
            <person name="Buitendag C."/>
            <person name="Ceriani C."/>
            <person name="Del Mar Angel L."/>
            <person name="du Plessis D."/>
            <person name="Fuchs T."/>
            <person name="Gasser K."/>
            <person name="Kramer D."/>
            <person name="Li W."/>
            <person name="Munsamy K."/>
            <person name="Piso A."/>
            <person name="Price J.L."/>
            <person name="Sonnekus B."/>
            <person name="Thomas C."/>
            <person name="van der Nest A."/>
            <person name="van Dijk A."/>
            <person name="van Heerden A."/>
            <person name="van Vuuren N."/>
            <person name="Yilmaz N."/>
            <person name="Duong T.A."/>
            <person name="van der Merwe N.A."/>
            <person name="Wingfield M.J."/>
            <person name="Wingfield B.D."/>
        </authorList>
    </citation>
    <scope>NUCLEOTIDE SEQUENCE [LARGE SCALE GENOMIC DNA]</scope>
    <source>
        <strain evidence="3 4">CMW 5346</strain>
    </source>
</reference>
<feature type="chain" id="PRO_5045320202" description="DUF642 domain-containing protein" evidence="2">
    <location>
        <begin position="23"/>
        <end position="191"/>
    </location>
</feature>
<evidence type="ECO:0000256" key="1">
    <source>
        <dbReference type="SAM" id="MobiDB-lite"/>
    </source>
</evidence>
<accession>A0ABR3Z7K1</accession>
<organism evidence="3 4">
    <name type="scientific">Sporothrix stenoceras</name>
    <dbReference type="NCBI Taxonomy" id="5173"/>
    <lineage>
        <taxon>Eukaryota</taxon>
        <taxon>Fungi</taxon>
        <taxon>Dikarya</taxon>
        <taxon>Ascomycota</taxon>
        <taxon>Pezizomycotina</taxon>
        <taxon>Sordariomycetes</taxon>
        <taxon>Sordariomycetidae</taxon>
        <taxon>Ophiostomatales</taxon>
        <taxon>Ophiostomataceae</taxon>
        <taxon>Sporothrix</taxon>
    </lineage>
</organism>
<name>A0ABR3Z7K1_9PEZI</name>
<protein>
    <recommendedName>
        <fullName evidence="5">DUF642 domain-containing protein</fullName>
    </recommendedName>
</protein>